<protein>
    <submittedName>
        <fullName evidence="10">Unannotated protein</fullName>
    </submittedName>
</protein>
<name>A0A6J7FIR6_9ZZZZ</name>
<feature type="domain" description="Carbohydrate kinase FGGY C-terminal" evidence="8">
    <location>
        <begin position="238"/>
        <end position="419"/>
    </location>
</feature>
<keyword evidence="6" id="KW-0119">Carbohydrate metabolism</keyword>
<dbReference type="CDD" id="cd07809">
    <property type="entry name" value="ASKHA_NBD_FGGY_BaXK-like"/>
    <property type="match status" value="1"/>
</dbReference>
<evidence type="ECO:0000259" key="7">
    <source>
        <dbReference type="Pfam" id="PF00370"/>
    </source>
</evidence>
<dbReference type="PROSITE" id="PS00445">
    <property type="entry name" value="FGGY_KINASES_2"/>
    <property type="match status" value="1"/>
</dbReference>
<dbReference type="HAMAP" id="MF_02220">
    <property type="entry name" value="XylB"/>
    <property type="match status" value="1"/>
</dbReference>
<evidence type="ECO:0000256" key="2">
    <source>
        <dbReference type="ARBA" id="ARBA00022679"/>
    </source>
</evidence>
<accession>A0A6J7FIR6</accession>
<organism evidence="10">
    <name type="scientific">freshwater metagenome</name>
    <dbReference type="NCBI Taxonomy" id="449393"/>
    <lineage>
        <taxon>unclassified sequences</taxon>
        <taxon>metagenomes</taxon>
        <taxon>ecological metagenomes</taxon>
    </lineage>
</organism>
<dbReference type="InterPro" id="IPR050406">
    <property type="entry name" value="FGGY_Carb_Kinase"/>
</dbReference>
<dbReference type="PANTHER" id="PTHR43095:SF5">
    <property type="entry name" value="XYLULOSE KINASE"/>
    <property type="match status" value="1"/>
</dbReference>
<dbReference type="GO" id="GO:0005524">
    <property type="term" value="F:ATP binding"/>
    <property type="evidence" value="ECO:0007669"/>
    <property type="project" value="UniProtKB-KW"/>
</dbReference>
<proteinExistence type="inferred from homology"/>
<dbReference type="Pfam" id="PF00370">
    <property type="entry name" value="FGGY_N"/>
    <property type="match status" value="1"/>
</dbReference>
<gene>
    <name evidence="9" type="ORF">UFOPK2282_00026</name>
    <name evidence="10" type="ORF">UFOPK3576_00002</name>
</gene>
<evidence type="ECO:0000256" key="6">
    <source>
        <dbReference type="ARBA" id="ARBA00023277"/>
    </source>
</evidence>
<dbReference type="InterPro" id="IPR043129">
    <property type="entry name" value="ATPase_NBD"/>
</dbReference>
<keyword evidence="3" id="KW-0547">Nucleotide-binding</keyword>
<reference evidence="10" key="1">
    <citation type="submission" date="2020-05" db="EMBL/GenBank/DDBJ databases">
        <authorList>
            <person name="Chiriac C."/>
            <person name="Salcher M."/>
            <person name="Ghai R."/>
            <person name="Kavagutti S V."/>
        </authorList>
    </citation>
    <scope>NUCLEOTIDE SEQUENCE</scope>
</reference>
<dbReference type="GO" id="GO:0042732">
    <property type="term" value="P:D-xylose metabolic process"/>
    <property type="evidence" value="ECO:0007669"/>
    <property type="project" value="UniProtKB-KW"/>
</dbReference>
<evidence type="ECO:0000259" key="8">
    <source>
        <dbReference type="Pfam" id="PF02782"/>
    </source>
</evidence>
<evidence type="ECO:0000256" key="4">
    <source>
        <dbReference type="ARBA" id="ARBA00022777"/>
    </source>
</evidence>
<dbReference type="InterPro" id="IPR018485">
    <property type="entry name" value="FGGY_C"/>
</dbReference>
<dbReference type="InterPro" id="IPR006000">
    <property type="entry name" value="Xylulokinase"/>
</dbReference>
<dbReference type="Pfam" id="PF02782">
    <property type="entry name" value="FGGY_C"/>
    <property type="match status" value="1"/>
</dbReference>
<dbReference type="NCBIfam" id="TIGR01312">
    <property type="entry name" value="XylB"/>
    <property type="match status" value="1"/>
</dbReference>
<dbReference type="PROSITE" id="PS00933">
    <property type="entry name" value="FGGY_KINASES_1"/>
    <property type="match status" value="1"/>
</dbReference>
<keyword evidence="1" id="KW-0859">Xylose metabolism</keyword>
<dbReference type="InterPro" id="IPR000577">
    <property type="entry name" value="Carb_kinase_FGGY"/>
</dbReference>
<dbReference type="Gene3D" id="3.30.420.40">
    <property type="match status" value="2"/>
</dbReference>
<evidence type="ECO:0000256" key="5">
    <source>
        <dbReference type="ARBA" id="ARBA00022840"/>
    </source>
</evidence>
<evidence type="ECO:0000313" key="10">
    <source>
        <dbReference type="EMBL" id="CAB4892770.1"/>
    </source>
</evidence>
<evidence type="ECO:0000313" key="9">
    <source>
        <dbReference type="EMBL" id="CAB4652718.1"/>
    </source>
</evidence>
<sequence length="465" mass="48699">MVLVAGVDSSTQSVKVVVRDAHTGELVRQGRSPHPDTTEVNPEIWVSALSAAMSGILDGVTAISIAGQQHGMVVLDEHDQVIRPALLWNDTRSAQDALDLVDEEGGPEFWANAVGSVPVASFTVSKIRWLARNEPHNAARVAKLMLPHDYLTWCLAGQPDEFYTDRGDASGTGYWSPALGSYQSELVQRALGHVPQLPKVLGPSVAAYETSNGVMLGAGTGDNMAAALGLNVQPGDVVVSLGTSGTAFAGSRIPSADPTGIVAGFADATGNFLPLVCTLNAARILDSTAAMLRVSLERLGELALSAKSGAEGLVLIPYFDGERTPNLPDSSGSLHGITRTNFVDANIARAAVEGMLLGMAEAVEALEQQGVVAQRILIIGGAAANRAVAQVAATIFAQPVFIPTPDEYVALGAAKQAAWCVSQEAAPPTWHTSGQTLAAPVSTQFNAALLDRYQNYRGALYDLSR</sequence>
<dbReference type="EMBL" id="CAFBMO010000001">
    <property type="protein sequence ID" value="CAB4892770.1"/>
    <property type="molecule type" value="Genomic_DNA"/>
</dbReference>
<dbReference type="SUPFAM" id="SSF53067">
    <property type="entry name" value="Actin-like ATPase domain"/>
    <property type="match status" value="2"/>
</dbReference>
<keyword evidence="2" id="KW-0808">Transferase</keyword>
<dbReference type="InterPro" id="IPR018484">
    <property type="entry name" value="FGGY_N"/>
</dbReference>
<dbReference type="GO" id="GO:0004856">
    <property type="term" value="F:D-xylulokinase activity"/>
    <property type="evidence" value="ECO:0007669"/>
    <property type="project" value="InterPro"/>
</dbReference>
<keyword evidence="4" id="KW-0418">Kinase</keyword>
<dbReference type="PANTHER" id="PTHR43095">
    <property type="entry name" value="SUGAR KINASE"/>
    <property type="match status" value="1"/>
</dbReference>
<keyword evidence="5" id="KW-0067">ATP-binding</keyword>
<dbReference type="EMBL" id="CAEZWR010000002">
    <property type="protein sequence ID" value="CAB4652718.1"/>
    <property type="molecule type" value="Genomic_DNA"/>
</dbReference>
<dbReference type="InterPro" id="IPR018483">
    <property type="entry name" value="Carb_kinase_FGGY_CS"/>
</dbReference>
<feature type="domain" description="Carbohydrate kinase FGGY N-terminal" evidence="7">
    <location>
        <begin position="4"/>
        <end position="226"/>
    </location>
</feature>
<evidence type="ECO:0000256" key="1">
    <source>
        <dbReference type="ARBA" id="ARBA00022629"/>
    </source>
</evidence>
<evidence type="ECO:0000256" key="3">
    <source>
        <dbReference type="ARBA" id="ARBA00022741"/>
    </source>
</evidence>
<dbReference type="PIRSF" id="PIRSF000538">
    <property type="entry name" value="GlpK"/>
    <property type="match status" value="1"/>
</dbReference>
<dbReference type="GO" id="GO:0005997">
    <property type="term" value="P:xylulose metabolic process"/>
    <property type="evidence" value="ECO:0007669"/>
    <property type="project" value="InterPro"/>
</dbReference>
<dbReference type="AlphaFoldDB" id="A0A6J7FIR6"/>